<dbReference type="SUPFAM" id="SSF46894">
    <property type="entry name" value="C-terminal effector domain of the bipartite response regulators"/>
    <property type="match status" value="1"/>
</dbReference>
<dbReference type="PROSITE" id="PS50043">
    <property type="entry name" value="HTH_LUXR_2"/>
    <property type="match status" value="1"/>
</dbReference>
<dbReference type="Pfam" id="PF13401">
    <property type="entry name" value="AAA_22"/>
    <property type="match status" value="1"/>
</dbReference>
<evidence type="ECO:0000259" key="5">
    <source>
        <dbReference type="PROSITE" id="PS50043"/>
    </source>
</evidence>
<evidence type="ECO:0000256" key="4">
    <source>
        <dbReference type="SAM" id="MobiDB-lite"/>
    </source>
</evidence>
<feature type="region of interest" description="Disordered" evidence="4">
    <location>
        <begin position="797"/>
        <end position="825"/>
    </location>
</feature>
<feature type="compositionally biased region" description="Low complexity" evidence="4">
    <location>
        <begin position="1"/>
        <end position="19"/>
    </location>
</feature>
<dbReference type="GO" id="GO:0003677">
    <property type="term" value="F:DNA binding"/>
    <property type="evidence" value="ECO:0007669"/>
    <property type="project" value="UniProtKB-KW"/>
</dbReference>
<dbReference type="InterPro" id="IPR000792">
    <property type="entry name" value="Tscrpt_reg_LuxR_C"/>
</dbReference>
<dbReference type="GO" id="GO:0006355">
    <property type="term" value="P:regulation of DNA-templated transcription"/>
    <property type="evidence" value="ECO:0007669"/>
    <property type="project" value="InterPro"/>
</dbReference>
<keyword evidence="1" id="KW-0805">Transcription regulation</keyword>
<gene>
    <name evidence="6" type="ORF">SAMN06893097_103332</name>
</gene>
<dbReference type="InterPro" id="IPR049945">
    <property type="entry name" value="AAA_22"/>
</dbReference>
<reference evidence="6 7" key="1">
    <citation type="submission" date="2017-09" db="EMBL/GenBank/DDBJ databases">
        <authorList>
            <person name="Ehlers B."/>
            <person name="Leendertz F.H."/>
        </authorList>
    </citation>
    <scope>NUCLEOTIDE SEQUENCE [LARGE SCALE GENOMIC DNA]</scope>
    <source>
        <strain evidence="6 7">DSM 46844</strain>
    </source>
</reference>
<dbReference type="SUPFAM" id="SSF52540">
    <property type="entry name" value="P-loop containing nucleoside triphosphate hydrolases"/>
    <property type="match status" value="1"/>
</dbReference>
<dbReference type="InterPro" id="IPR059106">
    <property type="entry name" value="WHD_MalT"/>
</dbReference>
<dbReference type="GO" id="GO:0016887">
    <property type="term" value="F:ATP hydrolysis activity"/>
    <property type="evidence" value="ECO:0007669"/>
    <property type="project" value="InterPro"/>
</dbReference>
<dbReference type="InterPro" id="IPR016032">
    <property type="entry name" value="Sig_transdc_resp-reg_C-effctor"/>
</dbReference>
<dbReference type="PANTHER" id="PTHR44688:SF16">
    <property type="entry name" value="DNA-BINDING TRANSCRIPTIONAL ACTIVATOR DEVR_DOSR"/>
    <property type="match status" value="1"/>
</dbReference>
<accession>A0A285EBD2</accession>
<sequence>MSELTAAAGESSHAGSAGSPRRPGAVVLESKLAPPPLGFPPVPRPRLLTLLTRRVAATPVTLVSGPAGAGKTVLAASWLRAQGDRQHVAWLSLEESDNAPAAFWAHVAAALRHAGIELPEPVAPGPGEHAPTPQTRLASVLLARPRPLVLILDNADCLTHRDLIGGLDLLVRYAGTRLRLVLCARADPPLPLHRYRLTDALTEIRADRLAFTAEETGVLLAALGAPVPEDIAAALCAATEGWAVALRLAAALLTRGTPPEQLVAALVDDDGGVAQYLSAEVLTRQPAAVRRFLLRISVTDQLWPDLLERLTGRHPSTRVLASLAAANAFVERAIGAAGGYRIHALFRELLQAQLAYEDPGAFTALHRACAGWYAAAGDLPRAVAHAGAAGDRELTARLLIDDLAVAGLLADGTAAESVPTGAGGPDAAVLRAAASLGSGVAAAAADLTLAAAAAVDTQTRSALRVAAAVTCAAAAAGPADDDVQAAAAHAESLLAEVPEEQEPRRAALGAVLAAERATALLHTDASDDTLLDAFRGALTATTTADAGSRLRARCLADLALLEALAGRLSQAAELVSDYEALAEQHLLPEARREGAAATAAAWTCLERHELGDARRWLGRAQGRPADAAGTGALRVVLHSRLQRARGDLDAADQALQPALDLPAVPRWVREQVVAEAARVRLARRDGPGSRRLVGRLPAASPRAAVLRATAAALGLGEESPGPVAIRSGRLSPVLAVEDAVVRTCLLAATSDVSGAVATLELALRLAAPERLRRPFLDAPPQLRPLLRTHPALTAAGSWLDPTAAPAPTPQRPAEGSGLPRTPAPAPPLVGELSARELEVLEHIAAMLSTAEIAAALFISVNTVRTHIRSILRKLAVPGRAAAVRRARQLGIL</sequence>
<keyword evidence="2" id="KW-0238">DNA-binding</keyword>
<dbReference type="InterPro" id="IPR027417">
    <property type="entry name" value="P-loop_NTPase"/>
</dbReference>
<dbReference type="PANTHER" id="PTHR44688">
    <property type="entry name" value="DNA-BINDING TRANSCRIPTIONAL ACTIVATOR DEVR_DOSR"/>
    <property type="match status" value="1"/>
</dbReference>
<dbReference type="SMART" id="SM00421">
    <property type="entry name" value="HTH_LUXR"/>
    <property type="match status" value="1"/>
</dbReference>
<evidence type="ECO:0000256" key="2">
    <source>
        <dbReference type="ARBA" id="ARBA00023125"/>
    </source>
</evidence>
<keyword evidence="3" id="KW-0804">Transcription</keyword>
<dbReference type="CDD" id="cd06170">
    <property type="entry name" value="LuxR_C_like"/>
    <property type="match status" value="1"/>
</dbReference>
<name>A0A285EBD2_9ACTN</name>
<dbReference type="EMBL" id="OBDO01000003">
    <property type="protein sequence ID" value="SNX96163.1"/>
    <property type="molecule type" value="Genomic_DNA"/>
</dbReference>
<evidence type="ECO:0000313" key="7">
    <source>
        <dbReference type="Proteomes" id="UP000219514"/>
    </source>
</evidence>
<protein>
    <submittedName>
        <fullName evidence="6">LuxR family transcriptional regulator, maltose regulon positive regulatory protein</fullName>
    </submittedName>
</protein>
<feature type="region of interest" description="Disordered" evidence="4">
    <location>
        <begin position="1"/>
        <end position="23"/>
    </location>
</feature>
<evidence type="ECO:0000256" key="1">
    <source>
        <dbReference type="ARBA" id="ARBA00023015"/>
    </source>
</evidence>
<keyword evidence="7" id="KW-1185">Reference proteome</keyword>
<dbReference type="OrthoDB" id="134985at2"/>
<dbReference type="Pfam" id="PF25873">
    <property type="entry name" value="WHD_MalT"/>
    <property type="match status" value="1"/>
</dbReference>
<dbReference type="Proteomes" id="UP000219514">
    <property type="component" value="Unassembled WGS sequence"/>
</dbReference>
<dbReference type="Gene3D" id="3.40.50.300">
    <property type="entry name" value="P-loop containing nucleotide triphosphate hydrolases"/>
    <property type="match status" value="1"/>
</dbReference>
<evidence type="ECO:0000313" key="6">
    <source>
        <dbReference type="EMBL" id="SNX96163.1"/>
    </source>
</evidence>
<organism evidence="6 7">
    <name type="scientific">Geodermatophilus sabuli</name>
    <dbReference type="NCBI Taxonomy" id="1564158"/>
    <lineage>
        <taxon>Bacteria</taxon>
        <taxon>Bacillati</taxon>
        <taxon>Actinomycetota</taxon>
        <taxon>Actinomycetes</taxon>
        <taxon>Geodermatophilales</taxon>
        <taxon>Geodermatophilaceae</taxon>
        <taxon>Geodermatophilus</taxon>
    </lineage>
</organism>
<dbReference type="PRINTS" id="PR00038">
    <property type="entry name" value="HTHLUXR"/>
</dbReference>
<feature type="domain" description="HTH luxR-type" evidence="5">
    <location>
        <begin position="825"/>
        <end position="890"/>
    </location>
</feature>
<dbReference type="AlphaFoldDB" id="A0A285EBD2"/>
<dbReference type="Pfam" id="PF00196">
    <property type="entry name" value="GerE"/>
    <property type="match status" value="1"/>
</dbReference>
<proteinExistence type="predicted"/>
<evidence type="ECO:0000256" key="3">
    <source>
        <dbReference type="ARBA" id="ARBA00023163"/>
    </source>
</evidence>
<dbReference type="Gene3D" id="1.10.10.10">
    <property type="entry name" value="Winged helix-like DNA-binding domain superfamily/Winged helix DNA-binding domain"/>
    <property type="match status" value="1"/>
</dbReference>
<dbReference type="InterPro" id="IPR036388">
    <property type="entry name" value="WH-like_DNA-bd_sf"/>
</dbReference>